<sequence>MSVFGTARSVLRSPAVRSAAARIIGAPRPARASAFSLPKRRPLSHRIFRSPVELSSVSLMPYHAATASALLNSLLSDNRSLYCWNPEGEFSFCMSFGYV</sequence>
<dbReference type="AlphaFoldDB" id="A0A7N0TK31"/>
<keyword evidence="2" id="KW-1185">Reference proteome</keyword>
<dbReference type="PANTHER" id="PTHR33156">
    <property type="entry name" value="OS02G0230000 PROTEIN"/>
    <property type="match status" value="1"/>
</dbReference>
<dbReference type="GO" id="GO:0005739">
    <property type="term" value="C:mitochondrion"/>
    <property type="evidence" value="ECO:0007669"/>
    <property type="project" value="TreeGrafter"/>
</dbReference>
<dbReference type="Proteomes" id="UP000594263">
    <property type="component" value="Unplaced"/>
</dbReference>
<evidence type="ECO:0000313" key="1">
    <source>
        <dbReference type="EnsemblPlants" id="Kaladp0039s0257.1.v1.1"/>
    </source>
</evidence>
<proteinExistence type="predicted"/>
<name>A0A7N0TK31_KALFE</name>
<dbReference type="PANTHER" id="PTHR33156:SF59">
    <property type="entry name" value="PROTEIN NUCLEAR FUSION DEFECTIVE 6, CHLOROPLASTIC_MITOCHONDRIAL-LIKE"/>
    <property type="match status" value="1"/>
</dbReference>
<dbReference type="Gramene" id="Kaladp0039s0257.1.v1.1">
    <property type="protein sequence ID" value="Kaladp0039s0257.1.v1.1"/>
    <property type="gene ID" value="Kaladp0039s0257.v1.1"/>
</dbReference>
<accession>A0A7N0TK31</accession>
<evidence type="ECO:0000313" key="2">
    <source>
        <dbReference type="Proteomes" id="UP000594263"/>
    </source>
</evidence>
<reference evidence="1" key="1">
    <citation type="submission" date="2021-01" db="UniProtKB">
        <authorList>
            <consortium name="EnsemblPlants"/>
        </authorList>
    </citation>
    <scope>IDENTIFICATION</scope>
</reference>
<protein>
    <submittedName>
        <fullName evidence="1">Uncharacterized protein</fullName>
    </submittedName>
</protein>
<dbReference type="InterPro" id="IPR043459">
    <property type="entry name" value="NFD6/NOXY2-like"/>
</dbReference>
<organism evidence="1 2">
    <name type="scientific">Kalanchoe fedtschenkoi</name>
    <name type="common">Lavender scallops</name>
    <name type="synonym">South American air plant</name>
    <dbReference type="NCBI Taxonomy" id="63787"/>
    <lineage>
        <taxon>Eukaryota</taxon>
        <taxon>Viridiplantae</taxon>
        <taxon>Streptophyta</taxon>
        <taxon>Embryophyta</taxon>
        <taxon>Tracheophyta</taxon>
        <taxon>Spermatophyta</taxon>
        <taxon>Magnoliopsida</taxon>
        <taxon>eudicotyledons</taxon>
        <taxon>Gunneridae</taxon>
        <taxon>Pentapetalae</taxon>
        <taxon>Saxifragales</taxon>
        <taxon>Crassulaceae</taxon>
        <taxon>Kalanchoe</taxon>
    </lineage>
</organism>
<dbReference type="EnsemblPlants" id="Kaladp0039s0257.1.v1.1">
    <property type="protein sequence ID" value="Kaladp0039s0257.1.v1.1"/>
    <property type="gene ID" value="Kaladp0039s0257.v1.1"/>
</dbReference>